<evidence type="ECO:0000313" key="3">
    <source>
        <dbReference type="Proteomes" id="UP000016519"/>
    </source>
</evidence>
<protein>
    <submittedName>
        <fullName evidence="2">Transcriptional regulator, LacI family</fullName>
    </submittedName>
</protein>
<sequence>MTTMKEISQIAGVSISTVSLVLNNRDSGRIKPAIAEKNPKDCQRSRLLS</sequence>
<dbReference type="SUPFAM" id="SSF47413">
    <property type="entry name" value="lambda repressor-like DNA-binding domains"/>
    <property type="match status" value="1"/>
</dbReference>
<dbReference type="PATRIC" id="fig|1321816.3.peg.951"/>
<dbReference type="SMART" id="SM00354">
    <property type="entry name" value="HTH_LACI"/>
    <property type="match status" value="1"/>
</dbReference>
<dbReference type="InterPro" id="IPR010982">
    <property type="entry name" value="Lambda_DNA-bd_dom_sf"/>
</dbReference>
<evidence type="ECO:0000259" key="1">
    <source>
        <dbReference type="PROSITE" id="PS50932"/>
    </source>
</evidence>
<dbReference type="Proteomes" id="UP000016519">
    <property type="component" value="Unassembled WGS sequence"/>
</dbReference>
<feature type="domain" description="HTH lacI-type" evidence="1">
    <location>
        <begin position="2"/>
        <end position="37"/>
    </location>
</feature>
<dbReference type="EMBL" id="AWSI01000034">
    <property type="protein sequence ID" value="ERH30315.1"/>
    <property type="molecule type" value="Genomic_DNA"/>
</dbReference>
<dbReference type="InterPro" id="IPR000843">
    <property type="entry name" value="HTH_LacI"/>
</dbReference>
<dbReference type="HOGENOM" id="CLU_3131558_0_0_11"/>
<accession>U1QS72</accession>
<reference evidence="2 3" key="1">
    <citation type="submission" date="2013-08" db="EMBL/GenBank/DDBJ databases">
        <authorList>
            <person name="Weinstock G."/>
            <person name="Sodergren E."/>
            <person name="Wylie T."/>
            <person name="Fulton L."/>
            <person name="Fulton R."/>
            <person name="Fronick C."/>
            <person name="O'Laughlin M."/>
            <person name="Godfrey J."/>
            <person name="Miner T."/>
            <person name="Herter B."/>
            <person name="Appelbaum E."/>
            <person name="Cordes M."/>
            <person name="Lek S."/>
            <person name="Wollam A."/>
            <person name="Pepin K.H."/>
            <person name="Palsikar V.B."/>
            <person name="Mitreva M."/>
            <person name="Wilson R.K."/>
        </authorList>
    </citation>
    <scope>NUCLEOTIDE SEQUENCE [LARGE SCALE GENOMIC DNA]</scope>
    <source>
        <strain evidence="2 3">F0580</strain>
    </source>
</reference>
<dbReference type="PROSITE" id="PS50932">
    <property type="entry name" value="HTH_LACI_2"/>
    <property type="match status" value="1"/>
</dbReference>
<proteinExistence type="predicted"/>
<keyword evidence="3" id="KW-1185">Reference proteome</keyword>
<dbReference type="GO" id="GO:0003677">
    <property type="term" value="F:DNA binding"/>
    <property type="evidence" value="ECO:0007669"/>
    <property type="project" value="InterPro"/>
</dbReference>
<comment type="caution">
    <text evidence="2">The sequence shown here is derived from an EMBL/GenBank/DDBJ whole genome shotgun (WGS) entry which is preliminary data.</text>
</comment>
<dbReference type="GO" id="GO:0006355">
    <property type="term" value="P:regulation of DNA-templated transcription"/>
    <property type="evidence" value="ECO:0007669"/>
    <property type="project" value="InterPro"/>
</dbReference>
<gene>
    <name evidence="2" type="ORF">HMPREF9244_01077</name>
</gene>
<dbReference type="Gene3D" id="1.10.260.40">
    <property type="entry name" value="lambda repressor-like DNA-binding domains"/>
    <property type="match status" value="1"/>
</dbReference>
<organism evidence="2 3">
    <name type="scientific">Alloscardovia omnicolens F0580</name>
    <dbReference type="NCBI Taxonomy" id="1321816"/>
    <lineage>
        <taxon>Bacteria</taxon>
        <taxon>Bacillati</taxon>
        <taxon>Actinomycetota</taxon>
        <taxon>Actinomycetes</taxon>
        <taxon>Bifidobacteriales</taxon>
        <taxon>Bifidobacteriaceae</taxon>
        <taxon>Alloscardovia</taxon>
    </lineage>
</organism>
<name>U1QS72_9BIFI</name>
<dbReference type="AlphaFoldDB" id="U1QS72"/>
<evidence type="ECO:0000313" key="2">
    <source>
        <dbReference type="EMBL" id="ERH30315.1"/>
    </source>
</evidence>
<dbReference type="Pfam" id="PF00356">
    <property type="entry name" value="LacI"/>
    <property type="match status" value="1"/>
</dbReference>